<evidence type="ECO:0000256" key="1">
    <source>
        <dbReference type="SAM" id="MobiDB-lite"/>
    </source>
</evidence>
<keyword evidence="4" id="KW-1185">Reference proteome</keyword>
<dbReference type="RefSeq" id="WP_342296300.1">
    <property type="nucleotide sequence ID" value="NZ_JBCEVZ010000006.1"/>
</dbReference>
<evidence type="ECO:0000313" key="4">
    <source>
        <dbReference type="Proteomes" id="UP001479606"/>
    </source>
</evidence>
<gene>
    <name evidence="3" type="ORF">AAFH49_04470</name>
</gene>
<name>A0ABU9LS63_9BACT</name>
<evidence type="ECO:0000256" key="2">
    <source>
        <dbReference type="SAM" id="SignalP"/>
    </source>
</evidence>
<sequence length="281" mass="30831">MKFCFLLSLLIGLLASLAARAQEPDSTGTAAPDSAVVNGAGSLTPPPAGLPSAEFETYNVDGTGVRYTAALTGLYTTGTVERVYFSTSHTGGFTTGHWQFPAAFSYSYGRQDGALRERELLLLSTPDYRIRKWKFYALGEFESSNLRAITRRVVAGGGVGYQLYTDSTNSEVALSTFLLNERTDYNAEPDFSRHVVRNSTRLKLRLNWGVFSASELFFYQPSLRDPGGDYRLNSATVLAFKLYQHLALNLAYSFSYESVVVQARSRANGTLSVGFAYSTGK</sequence>
<dbReference type="InterPro" id="IPR007433">
    <property type="entry name" value="DUF481"/>
</dbReference>
<feature type="region of interest" description="Disordered" evidence="1">
    <location>
        <begin position="24"/>
        <end position="50"/>
    </location>
</feature>
<dbReference type="Pfam" id="PF04338">
    <property type="entry name" value="DUF481"/>
    <property type="match status" value="1"/>
</dbReference>
<organism evidence="3 4">
    <name type="scientific">Hymenobacter segetis</name>
    <dbReference type="NCBI Taxonomy" id="2025509"/>
    <lineage>
        <taxon>Bacteria</taxon>
        <taxon>Pseudomonadati</taxon>
        <taxon>Bacteroidota</taxon>
        <taxon>Cytophagia</taxon>
        <taxon>Cytophagales</taxon>
        <taxon>Hymenobacteraceae</taxon>
        <taxon>Hymenobacter</taxon>
    </lineage>
</organism>
<feature type="chain" id="PRO_5045255681" evidence="2">
    <location>
        <begin position="22"/>
        <end position="281"/>
    </location>
</feature>
<proteinExistence type="predicted"/>
<feature type="signal peptide" evidence="2">
    <location>
        <begin position="1"/>
        <end position="21"/>
    </location>
</feature>
<keyword evidence="2" id="KW-0732">Signal</keyword>
<reference evidence="3 4" key="1">
    <citation type="journal article" date="2018" name="Arch. Microbiol.">
        <title>Hymenobacter segetis sp. nov., isolated from soil.</title>
        <authorList>
            <person name="Ten L.N."/>
            <person name="Lim S.J."/>
            <person name="Kim B.O."/>
            <person name="Kang I.K."/>
            <person name="Jung H.Y."/>
        </authorList>
    </citation>
    <scope>NUCLEOTIDE SEQUENCE [LARGE SCALE GENOMIC DNA]</scope>
    <source>
        <strain evidence="3 4">S7-3-11</strain>
    </source>
</reference>
<dbReference type="EMBL" id="JBCEVZ010000006">
    <property type="protein sequence ID" value="MEL5993451.1"/>
    <property type="molecule type" value="Genomic_DNA"/>
</dbReference>
<evidence type="ECO:0000313" key="3">
    <source>
        <dbReference type="EMBL" id="MEL5993451.1"/>
    </source>
</evidence>
<comment type="caution">
    <text evidence="3">The sequence shown here is derived from an EMBL/GenBank/DDBJ whole genome shotgun (WGS) entry which is preliminary data.</text>
</comment>
<accession>A0ABU9LS63</accession>
<protein>
    <submittedName>
        <fullName evidence="3">DUF481 domain-containing protein</fullName>
    </submittedName>
</protein>
<dbReference type="Proteomes" id="UP001479606">
    <property type="component" value="Unassembled WGS sequence"/>
</dbReference>